<dbReference type="InterPro" id="IPR045851">
    <property type="entry name" value="AMP-bd_C_sf"/>
</dbReference>
<accession>A0A4Q1CA38</accession>
<dbReference type="InterPro" id="IPR000873">
    <property type="entry name" value="AMP-dep_synth/lig_dom"/>
</dbReference>
<sequence>MEHAELIQVFTGQERRARQRVRFFVSESDPRKFMQEFARGVAGFTEVFLCDPNGGAGEAARIEALRQMPMENRFTKTPEGWLMIPTGGSGGQLKFARHDEQTITAAVRGFTRHFGVERVNAVGVLPLHHVSGLMAWLRCALTGGEYVPLDWKQLEGGDLLPLPAKPDGWVISLVPTQLERLLRNPAAVAWLKEYRIIFLGGAAATPGLLDRAAALGLRLSPGYGMTETAAMVTALRPEDFLSGARSSGAPLPHARVAVAENGVVSIGGESLFRGYYPEWRTPGEFKTSDLGHVDPQGHLHVLGRSDAVIITGGEKVNPAEVERALRETDEFSDVVVVGVPDPEWGQAVVAAYPASTCPDLAKVQRSIVSSLSAYKRPKRYLPVENWPLNAVGKVNRAEVARLLS</sequence>
<dbReference type="Proteomes" id="UP000290218">
    <property type="component" value="Unassembled WGS sequence"/>
</dbReference>
<dbReference type="GO" id="GO:0006631">
    <property type="term" value="P:fatty acid metabolic process"/>
    <property type="evidence" value="ECO:0007669"/>
    <property type="project" value="TreeGrafter"/>
</dbReference>
<dbReference type="PANTHER" id="PTHR43201">
    <property type="entry name" value="ACYL-COA SYNTHETASE"/>
    <property type="match status" value="1"/>
</dbReference>
<comment type="similarity">
    <text evidence="1">Belongs to the ATP-dependent AMP-binding enzyme family.</text>
</comment>
<dbReference type="Pfam" id="PF00501">
    <property type="entry name" value="AMP-binding"/>
    <property type="match status" value="1"/>
</dbReference>
<dbReference type="EMBL" id="SDHX01000001">
    <property type="protein sequence ID" value="RXK55858.1"/>
    <property type="molecule type" value="Genomic_DNA"/>
</dbReference>
<comment type="caution">
    <text evidence="4">The sequence shown here is derived from an EMBL/GenBank/DDBJ whole genome shotgun (WGS) entry which is preliminary data.</text>
</comment>
<evidence type="ECO:0000259" key="3">
    <source>
        <dbReference type="Pfam" id="PF13193"/>
    </source>
</evidence>
<evidence type="ECO:0008006" key="6">
    <source>
        <dbReference type="Google" id="ProtNLM"/>
    </source>
</evidence>
<proteinExistence type="inferred from homology"/>
<dbReference type="AlphaFoldDB" id="A0A4Q1CA38"/>
<evidence type="ECO:0000313" key="5">
    <source>
        <dbReference type="Proteomes" id="UP000290218"/>
    </source>
</evidence>
<protein>
    <recommendedName>
        <fullName evidence="6">2-succinylbenzoate--CoA ligase</fullName>
    </recommendedName>
</protein>
<reference evidence="4 5" key="1">
    <citation type="submission" date="2019-01" db="EMBL/GenBank/DDBJ databases">
        <title>Lacunisphaera sp. strain TWA-58.</title>
        <authorList>
            <person name="Chen W.-M."/>
        </authorList>
    </citation>
    <scope>NUCLEOTIDE SEQUENCE [LARGE SCALE GENOMIC DNA]</scope>
    <source>
        <strain evidence="4 5">TWA-58</strain>
    </source>
</reference>
<dbReference type="GO" id="GO:0031956">
    <property type="term" value="F:medium-chain fatty acid-CoA ligase activity"/>
    <property type="evidence" value="ECO:0007669"/>
    <property type="project" value="TreeGrafter"/>
</dbReference>
<gene>
    <name evidence="4" type="ORF">ESB00_08235</name>
</gene>
<name>A0A4Q1CA38_9BACT</name>
<evidence type="ECO:0000313" key="4">
    <source>
        <dbReference type="EMBL" id="RXK55858.1"/>
    </source>
</evidence>
<dbReference type="Gene3D" id="3.30.300.30">
    <property type="match status" value="1"/>
</dbReference>
<dbReference type="Gene3D" id="3.40.50.12780">
    <property type="entry name" value="N-terminal domain of ligase-like"/>
    <property type="match status" value="1"/>
</dbReference>
<evidence type="ECO:0000256" key="1">
    <source>
        <dbReference type="ARBA" id="ARBA00006432"/>
    </source>
</evidence>
<dbReference type="OrthoDB" id="9757771at2"/>
<feature type="domain" description="AMP-binding enzyme C-terminal" evidence="3">
    <location>
        <begin position="320"/>
        <end position="393"/>
    </location>
</feature>
<keyword evidence="5" id="KW-1185">Reference proteome</keyword>
<dbReference type="SUPFAM" id="SSF56801">
    <property type="entry name" value="Acetyl-CoA synthetase-like"/>
    <property type="match status" value="1"/>
</dbReference>
<dbReference type="PANTHER" id="PTHR43201:SF8">
    <property type="entry name" value="ACYL-COA SYNTHETASE FAMILY MEMBER 3"/>
    <property type="match status" value="1"/>
</dbReference>
<dbReference type="InterPro" id="IPR042099">
    <property type="entry name" value="ANL_N_sf"/>
</dbReference>
<organism evidence="4 5">
    <name type="scientific">Oleiharenicola lentus</name>
    <dbReference type="NCBI Taxonomy" id="2508720"/>
    <lineage>
        <taxon>Bacteria</taxon>
        <taxon>Pseudomonadati</taxon>
        <taxon>Verrucomicrobiota</taxon>
        <taxon>Opitutia</taxon>
        <taxon>Opitutales</taxon>
        <taxon>Opitutaceae</taxon>
        <taxon>Oleiharenicola</taxon>
    </lineage>
</organism>
<feature type="domain" description="AMP-dependent synthetase/ligase" evidence="2">
    <location>
        <begin position="82"/>
        <end position="276"/>
    </location>
</feature>
<evidence type="ECO:0000259" key="2">
    <source>
        <dbReference type="Pfam" id="PF00501"/>
    </source>
</evidence>
<dbReference type="InterPro" id="IPR025110">
    <property type="entry name" value="AMP-bd_C"/>
</dbReference>
<dbReference type="Pfam" id="PF13193">
    <property type="entry name" value="AMP-binding_C"/>
    <property type="match status" value="1"/>
</dbReference>